<keyword evidence="1" id="KW-0812">Transmembrane</keyword>
<proteinExistence type="predicted"/>
<keyword evidence="3" id="KW-1185">Reference proteome</keyword>
<keyword evidence="1" id="KW-0472">Membrane</keyword>
<protein>
    <submittedName>
        <fullName evidence="2">Uncharacterized protein</fullName>
    </submittedName>
</protein>
<evidence type="ECO:0000313" key="2">
    <source>
        <dbReference type="EMBL" id="QQV92216.1"/>
    </source>
</evidence>
<sequence length="142" mass="17250">MNYFFLRFLPYLYYFIREQYRLDNTREPPTKRKRYFYRTIITILIFTLGLTTTVGIVKYRELYRIHKITLKELADKKAEPSTVGISRDRYETDVHKLTMDKFAWENDARLELAELQRVCTEHPTACDAQTHHIIEEFQRKHP</sequence>
<accession>A0A7U0J6T0</accession>
<feature type="transmembrane region" description="Helical" evidence="1">
    <location>
        <begin position="35"/>
        <end position="57"/>
    </location>
</feature>
<dbReference type="EMBL" id="MW394391">
    <property type="protein sequence ID" value="QQV92216.1"/>
    <property type="molecule type" value="Genomic_DNA"/>
</dbReference>
<evidence type="ECO:0000256" key="1">
    <source>
        <dbReference type="SAM" id="Phobius"/>
    </source>
</evidence>
<reference evidence="2 3" key="1">
    <citation type="submission" date="2020-12" db="EMBL/GenBank/DDBJ databases">
        <title>Genomic characterization of four novel bacteriophages infecting Klebsiella pneumoniae.</title>
        <authorList>
            <person name="Estrada Bonilla B."/>
            <person name="Costa A.R."/>
            <person name="van Rossum T."/>
            <person name="Hagedoorn S."/>
            <person name="Wallinga H."/>
            <person name="Xiao M."/>
            <person name="Song W."/>
            <person name="Haas P.-J."/>
            <person name="Nobrega F.L."/>
            <person name="Brouns S.J.J."/>
        </authorList>
    </citation>
    <scope>NUCLEOTIDE SEQUENCE [LARGE SCALE GENOMIC DNA]</scope>
</reference>
<keyword evidence="1" id="KW-1133">Transmembrane helix</keyword>
<gene>
    <name evidence="2" type="ORF">vBKpMFBKp24_346</name>
</gene>
<dbReference type="Proteomes" id="UP000596381">
    <property type="component" value="Segment"/>
</dbReference>
<organism evidence="2 3">
    <name type="scientific">Klebsiella phage vB_KpM_FBKp24</name>
    <dbReference type="NCBI Taxonomy" id="2801834"/>
    <lineage>
        <taxon>Viruses</taxon>
        <taxon>Duplodnaviria</taxon>
        <taxon>Heunggongvirae</taxon>
        <taxon>Uroviricota</taxon>
        <taxon>Caudoviricetes</taxon>
        <taxon>Chimalliviridae</taxon>
        <taxon>Maaswegvirus</taxon>
        <taxon>Maaswegvirus Kp24</taxon>
    </lineage>
</organism>
<evidence type="ECO:0000313" key="3">
    <source>
        <dbReference type="Proteomes" id="UP000596381"/>
    </source>
</evidence>
<name>A0A7U0J6T0_9CAUD</name>